<dbReference type="InterPro" id="IPR045175">
    <property type="entry name" value="M28_fam"/>
</dbReference>
<organism evidence="5 6">
    <name type="scientific">Orchesella dallaii</name>
    <dbReference type="NCBI Taxonomy" id="48710"/>
    <lineage>
        <taxon>Eukaryota</taxon>
        <taxon>Metazoa</taxon>
        <taxon>Ecdysozoa</taxon>
        <taxon>Arthropoda</taxon>
        <taxon>Hexapoda</taxon>
        <taxon>Collembola</taxon>
        <taxon>Entomobryomorpha</taxon>
        <taxon>Entomobryoidea</taxon>
        <taxon>Orchesellidae</taxon>
        <taxon>Orchesellinae</taxon>
        <taxon>Orchesella</taxon>
    </lineage>
</organism>
<dbReference type="InterPro" id="IPR007484">
    <property type="entry name" value="Peptidase_M28"/>
</dbReference>
<keyword evidence="3" id="KW-0732">Signal</keyword>
<evidence type="ECO:0000313" key="6">
    <source>
        <dbReference type="Proteomes" id="UP001642540"/>
    </source>
</evidence>
<dbReference type="Pfam" id="PF04389">
    <property type="entry name" value="Peptidase_M28"/>
    <property type="match status" value="1"/>
</dbReference>
<name>A0ABP1RXU2_9HEXA</name>
<evidence type="ECO:0000256" key="3">
    <source>
        <dbReference type="SAM" id="SignalP"/>
    </source>
</evidence>
<proteinExistence type="inferred from homology"/>
<reference evidence="5 6" key="1">
    <citation type="submission" date="2024-08" db="EMBL/GenBank/DDBJ databases">
        <authorList>
            <person name="Cucini C."/>
            <person name="Frati F."/>
        </authorList>
    </citation>
    <scope>NUCLEOTIDE SEQUENCE [LARGE SCALE GENOMIC DNA]</scope>
</reference>
<protein>
    <recommendedName>
        <fullName evidence="4">Peptidase M28 domain-containing protein</fullName>
    </recommendedName>
</protein>
<comment type="similarity">
    <text evidence="2">Belongs to the peptidase M28 family. M28B subfamily.</text>
</comment>
<evidence type="ECO:0000313" key="5">
    <source>
        <dbReference type="EMBL" id="CAL8138569.1"/>
    </source>
</evidence>
<dbReference type="PANTHER" id="PTHR12147">
    <property type="entry name" value="METALLOPEPTIDASE M28 FAMILY MEMBER"/>
    <property type="match status" value="1"/>
</dbReference>
<dbReference type="SUPFAM" id="SSF53187">
    <property type="entry name" value="Zn-dependent exopeptidases"/>
    <property type="match status" value="1"/>
</dbReference>
<feature type="chain" id="PRO_5046455113" description="Peptidase M28 domain-containing protein" evidence="3">
    <location>
        <begin position="20"/>
        <end position="401"/>
    </location>
</feature>
<evidence type="ECO:0000256" key="1">
    <source>
        <dbReference type="ARBA" id="ARBA00001947"/>
    </source>
</evidence>
<accession>A0ABP1RXU2</accession>
<keyword evidence="6" id="KW-1185">Reference proteome</keyword>
<gene>
    <name evidence="5" type="ORF">ODALV1_LOCUS27427</name>
</gene>
<comment type="cofactor">
    <cofactor evidence="1">
        <name>Zn(2+)</name>
        <dbReference type="ChEBI" id="CHEBI:29105"/>
    </cofactor>
</comment>
<comment type="caution">
    <text evidence="5">The sequence shown here is derived from an EMBL/GenBank/DDBJ whole genome shotgun (WGS) entry which is preliminary data.</text>
</comment>
<feature type="domain" description="Peptidase M28" evidence="4">
    <location>
        <begin position="120"/>
        <end position="332"/>
    </location>
</feature>
<dbReference type="Proteomes" id="UP001642540">
    <property type="component" value="Unassembled WGS sequence"/>
</dbReference>
<sequence>MQVNSGILLLTITLAASLATELIENIIVIDPSIEPEPFYNSRPIYKATLQPLFLHLEPERMTEFVESFSAFYNRHDNSYEARRAEQWLNEKIRTVLSHYKVGNGYLREIQMGNEPNNHKNLIAIVEGQDPNKKENLVILGAHYDTVPNPSGSSPGANDNASGCAVLMEVLLLIVQFEIRFKNTVEFHFYTGKEIYNYYGSTAVVSQYIKEGRIHHMRANHEMRGMLNVDSVGTRGEYQYPTIGLCTKNDRTGTSHTNLRLTTFVQMLIREYSEYEAELEAAGSYDDQCLSDNYSWYYRGYPSALITESPTQVVRFHEDPESDTSRRVYGGPLTEYAKVVLAFAIELGELYEIPPPEQVTNGLLASTESDGTELNETSMAMKLLPPTWPVVSLTFIEIWMLY</sequence>
<dbReference type="EMBL" id="CAXLJM020000124">
    <property type="protein sequence ID" value="CAL8138569.1"/>
    <property type="molecule type" value="Genomic_DNA"/>
</dbReference>
<dbReference type="PANTHER" id="PTHR12147:SF26">
    <property type="entry name" value="PEPTIDASE M28 DOMAIN-CONTAINING PROTEIN"/>
    <property type="match status" value="1"/>
</dbReference>
<feature type="signal peptide" evidence="3">
    <location>
        <begin position="1"/>
        <end position="19"/>
    </location>
</feature>
<evidence type="ECO:0000256" key="2">
    <source>
        <dbReference type="ARBA" id="ARBA00005634"/>
    </source>
</evidence>
<dbReference type="Gene3D" id="3.40.630.10">
    <property type="entry name" value="Zn peptidases"/>
    <property type="match status" value="1"/>
</dbReference>
<evidence type="ECO:0000259" key="4">
    <source>
        <dbReference type="Pfam" id="PF04389"/>
    </source>
</evidence>